<proteinExistence type="predicted"/>
<dbReference type="Proteomes" id="UP000253235">
    <property type="component" value="Unassembled WGS sequence"/>
</dbReference>
<reference evidence="1 2" key="1">
    <citation type="submission" date="2019-01" db="EMBL/GenBank/DDBJ databases">
        <title>Flavobacterium sp. nov. isolated from arctic soil.</title>
        <authorList>
            <person name="Kim D.-U."/>
        </authorList>
    </citation>
    <scope>NUCLEOTIDE SEQUENCE [LARGE SCALE GENOMIC DNA]</scope>
    <source>
        <strain evidence="1 2">Kopri-42</strain>
    </source>
</reference>
<sequence length="219" mass="24164">MKNKKIQFSSIVIALLFIFLAFGSGEMETNSSAEQVDSSSTKAVTSTYRATCSNCGKNINGYGYKMVSEGNCVPCEEENSTDCSFCSEACGLEHDRKSTEGYNEVLNKYGYNSLNEDNESNNQRTSDCSFTSDSDVLSYLIGKTFTQQGGDMEIRFSTDGAIISGQEEYQWLSYQSLGVYKGYVKLASTNPTHPDGTIKLWVSCRENSVTDGETVLLYN</sequence>
<comment type="caution">
    <text evidence="1">The sequence shown here is derived from an EMBL/GenBank/DDBJ whole genome shotgun (WGS) entry which is preliminary data.</text>
</comment>
<evidence type="ECO:0000313" key="1">
    <source>
        <dbReference type="EMBL" id="RYJ51011.1"/>
    </source>
</evidence>
<name>A0A482TFH2_9FLAO</name>
<dbReference type="EMBL" id="QNVY02000005">
    <property type="protein sequence ID" value="RYJ51011.1"/>
    <property type="molecule type" value="Genomic_DNA"/>
</dbReference>
<dbReference type="AlphaFoldDB" id="A0A482TFH2"/>
<accession>A0A482TFH2</accession>
<evidence type="ECO:0000313" key="2">
    <source>
        <dbReference type="Proteomes" id="UP000253235"/>
    </source>
</evidence>
<protein>
    <submittedName>
        <fullName evidence="1">Uncharacterized protein</fullName>
    </submittedName>
</protein>
<dbReference type="RefSeq" id="WP_113666795.1">
    <property type="nucleotide sequence ID" value="NZ_QNVY02000005.1"/>
</dbReference>
<gene>
    <name evidence="1" type="ORF">DR871_013880</name>
</gene>
<keyword evidence="2" id="KW-1185">Reference proteome</keyword>
<organism evidence="1 2">
    <name type="scientific">Flavobacterium petrolei</name>
    <dbReference type="NCBI Taxonomy" id="2259594"/>
    <lineage>
        <taxon>Bacteria</taxon>
        <taxon>Pseudomonadati</taxon>
        <taxon>Bacteroidota</taxon>
        <taxon>Flavobacteriia</taxon>
        <taxon>Flavobacteriales</taxon>
        <taxon>Flavobacteriaceae</taxon>
        <taxon>Flavobacterium</taxon>
    </lineage>
</organism>